<accession>A0A5R9IK70</accession>
<dbReference type="InterPro" id="IPR001567">
    <property type="entry name" value="Pept_M3A_M3B_dom"/>
</dbReference>
<keyword evidence="6 9" id="KW-0482">Metalloprotease</keyword>
<evidence type="ECO:0000256" key="8">
    <source>
        <dbReference type="ARBA" id="ARBA00026100"/>
    </source>
</evidence>
<evidence type="ECO:0000259" key="11">
    <source>
        <dbReference type="Pfam" id="PF19310"/>
    </source>
</evidence>
<evidence type="ECO:0000256" key="4">
    <source>
        <dbReference type="ARBA" id="ARBA00022801"/>
    </source>
</evidence>
<dbReference type="GO" id="GO:0006508">
    <property type="term" value="P:proteolysis"/>
    <property type="evidence" value="ECO:0007669"/>
    <property type="project" value="UniProtKB-KW"/>
</dbReference>
<dbReference type="GO" id="GO:0006518">
    <property type="term" value="P:peptide metabolic process"/>
    <property type="evidence" value="ECO:0007669"/>
    <property type="project" value="TreeGrafter"/>
</dbReference>
<dbReference type="InterPro" id="IPR045666">
    <property type="entry name" value="OpdA_N"/>
</dbReference>
<dbReference type="Pfam" id="PF19310">
    <property type="entry name" value="TOP_N"/>
    <property type="match status" value="1"/>
</dbReference>
<keyword evidence="5 9" id="KW-0862">Zinc</keyword>
<comment type="similarity">
    <text evidence="1 9">Belongs to the peptidase M3 family.</text>
</comment>
<dbReference type="Pfam" id="PF01432">
    <property type="entry name" value="Peptidase_M3"/>
    <property type="match status" value="1"/>
</dbReference>
<dbReference type="InterPro" id="IPR024077">
    <property type="entry name" value="Neurolysin/TOP_dom2"/>
</dbReference>
<dbReference type="EMBL" id="VCBC01000006">
    <property type="protein sequence ID" value="TLU65682.1"/>
    <property type="molecule type" value="Genomic_DNA"/>
</dbReference>
<dbReference type="CDD" id="cd06456">
    <property type="entry name" value="M3A_DCP"/>
    <property type="match status" value="1"/>
</dbReference>
<feature type="domain" description="Peptidase M3A/M3B catalytic" evidence="10">
    <location>
        <begin position="231"/>
        <end position="686"/>
    </location>
</feature>
<dbReference type="Proteomes" id="UP000307790">
    <property type="component" value="Unassembled WGS sequence"/>
</dbReference>
<dbReference type="Gene3D" id="1.20.1050.40">
    <property type="entry name" value="Endopeptidase. Chain P, domain 1"/>
    <property type="match status" value="1"/>
</dbReference>
<proteinExistence type="inferred from homology"/>
<evidence type="ECO:0000256" key="2">
    <source>
        <dbReference type="ARBA" id="ARBA00022670"/>
    </source>
</evidence>
<keyword evidence="3 9" id="KW-0479">Metal-binding</keyword>
<comment type="catalytic activity">
    <reaction evidence="7">
        <text>Hydrolysis of oligopeptides, with broad specificity. Gly or Ala commonly occur as P1 or P1' residues, but more distant residues are also important, as is shown by the fact that Z-Gly-Pro-Gly-|-Gly-Pro-Ala is cleaved, but not Z-(Gly)(5).</text>
        <dbReference type="EC" id="3.4.24.70"/>
    </reaction>
</comment>
<keyword evidence="4 9" id="KW-0378">Hydrolase</keyword>
<evidence type="ECO:0000313" key="13">
    <source>
        <dbReference type="Proteomes" id="UP000307790"/>
    </source>
</evidence>
<keyword evidence="2 9" id="KW-0645">Protease</keyword>
<dbReference type="PANTHER" id="PTHR11804:SF84">
    <property type="entry name" value="SACCHAROLYSIN"/>
    <property type="match status" value="1"/>
</dbReference>
<evidence type="ECO:0000256" key="1">
    <source>
        <dbReference type="ARBA" id="ARBA00006040"/>
    </source>
</evidence>
<protein>
    <recommendedName>
        <fullName evidence="8">oligopeptidase A</fullName>
        <ecNumber evidence="8">3.4.24.70</ecNumber>
    </recommendedName>
</protein>
<name>A0A5R9IK70_9GAMM</name>
<keyword evidence="13" id="KW-1185">Reference proteome</keyword>
<evidence type="ECO:0000313" key="12">
    <source>
        <dbReference type="EMBL" id="TLU65682.1"/>
    </source>
</evidence>
<feature type="domain" description="Oligopeptidase A N-terminal" evidence="11">
    <location>
        <begin position="56"/>
        <end position="157"/>
    </location>
</feature>
<evidence type="ECO:0000256" key="5">
    <source>
        <dbReference type="ARBA" id="ARBA00022833"/>
    </source>
</evidence>
<dbReference type="InterPro" id="IPR024080">
    <property type="entry name" value="Neurolysin/TOP_N"/>
</dbReference>
<dbReference type="Gene3D" id="3.40.390.10">
    <property type="entry name" value="Collagenase (Catalytic Domain)"/>
    <property type="match status" value="1"/>
</dbReference>
<dbReference type="PANTHER" id="PTHR11804">
    <property type="entry name" value="PROTEASE M3 THIMET OLIGOPEPTIDASE-RELATED"/>
    <property type="match status" value="1"/>
</dbReference>
<reference evidence="12 13" key="1">
    <citation type="submission" date="2019-05" db="EMBL/GenBank/DDBJ databases">
        <title>Genome sequences of Thalassotalea litorea 1K03283.</title>
        <authorList>
            <person name="Zhang D."/>
        </authorList>
    </citation>
    <scope>NUCLEOTIDE SEQUENCE [LARGE SCALE GENOMIC DNA]</scope>
    <source>
        <strain evidence="12 13">MCCC 1K03283</strain>
    </source>
</reference>
<sequence length="689" mass="77176">MTTENTESLSANPLLANHDLPAFSLIKPEHIKPAVEKAIVDSKQAIDAVVATRGPYTWQTLVADIEAVDDVLEKIWSGVSHLNSVASTDEIREAHDACLSMLSEYGTWVGQHLGLYQAYEAFAKSDEFNHLNVAQQKVINNALRDFKLSGIGLPAEQQQRYGEIQTRLSELSSQFSNHLLDATQAFSVNVTEESELSGLPENAKAGAAELAKAQEKSGWIFTLDIPSYLPVMMYADNPALREQLYRAYVTRASELGPNGGEFDNSKIMAQTLELRHEVAQLLGFENYAQKSLATKMAESNEQVVSFLEDLATRSKAQGSDDLAQLKAFAKEQFGKEQLQPWDLAYYSEKLKQQKYAISDEDLRPYFPEDKVVSGLFEVVNRLYGLTITPRENVDVWHKDISFYDVFDKDGGLRGSFYLDLYAREKKRGGAWMADCVGRRELSDGSIQLPVAFLTCNFTKPVGDNPALFTHDEVVTLFHEFGHGLHHMLTQINAAGVAGINGVPWDAVELPSQFLENWCWEPQALAFLSSHHQTGESLPQEMLDKMLAAKNFQSAMQMLRQLEFSLFDFKIHAQYDPAKGDQIQSILNQVRKQYAVVEAPEFNRFQHSFGHIFAGGYAAGYYSYKWAEVLSSDAYSRFEEDGVFNRETGLEFLTCVLEKGGSAEPMELFKAFRGREPQVDALLRHSGIGA</sequence>
<evidence type="ECO:0000256" key="6">
    <source>
        <dbReference type="ARBA" id="ARBA00023049"/>
    </source>
</evidence>
<dbReference type="Gene3D" id="1.10.1370.10">
    <property type="entry name" value="Neurolysin, domain 3"/>
    <property type="match status" value="1"/>
</dbReference>
<dbReference type="FunFam" id="3.40.390.10:FF:000009">
    <property type="entry name" value="Oligopeptidase A"/>
    <property type="match status" value="1"/>
</dbReference>
<dbReference type="RefSeq" id="WP_138319343.1">
    <property type="nucleotide sequence ID" value="NZ_VCBC01000006.1"/>
</dbReference>
<organism evidence="12 13">
    <name type="scientific">Thalassotalea litorea</name>
    <dbReference type="NCBI Taxonomy" id="2020715"/>
    <lineage>
        <taxon>Bacteria</taxon>
        <taxon>Pseudomonadati</taxon>
        <taxon>Pseudomonadota</taxon>
        <taxon>Gammaproteobacteria</taxon>
        <taxon>Alteromonadales</taxon>
        <taxon>Colwelliaceae</taxon>
        <taxon>Thalassotalea</taxon>
    </lineage>
</organism>
<dbReference type="OrthoDB" id="9773538at2"/>
<evidence type="ECO:0000256" key="3">
    <source>
        <dbReference type="ARBA" id="ARBA00022723"/>
    </source>
</evidence>
<evidence type="ECO:0000256" key="7">
    <source>
        <dbReference type="ARBA" id="ARBA00024603"/>
    </source>
</evidence>
<dbReference type="NCBIfam" id="NF008159">
    <property type="entry name" value="PRK10911.1"/>
    <property type="match status" value="1"/>
</dbReference>
<dbReference type="InterPro" id="IPR024079">
    <property type="entry name" value="MetalloPept_cat_dom_sf"/>
</dbReference>
<evidence type="ECO:0000256" key="9">
    <source>
        <dbReference type="RuleBase" id="RU003435"/>
    </source>
</evidence>
<dbReference type="AlphaFoldDB" id="A0A5R9IK70"/>
<dbReference type="InterPro" id="IPR045090">
    <property type="entry name" value="Pept_M3A_M3B"/>
</dbReference>
<dbReference type="SUPFAM" id="SSF55486">
    <property type="entry name" value="Metalloproteases ('zincins'), catalytic domain"/>
    <property type="match status" value="1"/>
</dbReference>
<dbReference type="InterPro" id="IPR034005">
    <property type="entry name" value="M3A_DCP"/>
</dbReference>
<comment type="caution">
    <text evidence="12">The sequence shown here is derived from an EMBL/GenBank/DDBJ whole genome shotgun (WGS) entry which is preliminary data.</text>
</comment>
<dbReference type="GO" id="GO:0005829">
    <property type="term" value="C:cytosol"/>
    <property type="evidence" value="ECO:0007669"/>
    <property type="project" value="UniProtKB-ARBA"/>
</dbReference>
<dbReference type="GO" id="GO:0046872">
    <property type="term" value="F:metal ion binding"/>
    <property type="evidence" value="ECO:0007669"/>
    <property type="project" value="UniProtKB-UniRule"/>
</dbReference>
<dbReference type="EC" id="3.4.24.70" evidence="8"/>
<dbReference type="GO" id="GO:0004222">
    <property type="term" value="F:metalloendopeptidase activity"/>
    <property type="evidence" value="ECO:0007669"/>
    <property type="project" value="UniProtKB-EC"/>
</dbReference>
<gene>
    <name evidence="12" type="primary">prlC</name>
    <name evidence="12" type="ORF">FE810_07060</name>
</gene>
<comment type="cofactor">
    <cofactor evidence="9">
        <name>Zn(2+)</name>
        <dbReference type="ChEBI" id="CHEBI:29105"/>
    </cofactor>
    <text evidence="9">Binds 1 zinc ion.</text>
</comment>
<evidence type="ECO:0000259" key="10">
    <source>
        <dbReference type="Pfam" id="PF01432"/>
    </source>
</evidence>